<keyword evidence="1" id="KW-1133">Transmembrane helix</keyword>
<keyword evidence="1" id="KW-0812">Transmembrane</keyword>
<protein>
    <recommendedName>
        <fullName evidence="3">DUF454 domain-containing protein</fullName>
    </recommendedName>
</protein>
<accession>A0A212JQ00</accession>
<feature type="transmembrane region" description="Helical" evidence="1">
    <location>
        <begin position="96"/>
        <end position="115"/>
    </location>
</feature>
<sequence>MRIKIVLLTGLGFLFLGLGAVGIVVPVWPTTPFVLLSAACFSGSPALRSRLLRLPFFREHIENYEKKTGLSRKTLAISLTWLWGMLLLSMLLVRKLWLAVLLIFIGAAVTGHLLWMSRARGEKGDTEE</sequence>
<gene>
    <name evidence="2" type="ORF">KL86CLO1_11477</name>
</gene>
<evidence type="ECO:0008006" key="3">
    <source>
        <dbReference type="Google" id="ProtNLM"/>
    </source>
</evidence>
<reference evidence="2" key="1">
    <citation type="submission" date="2016-04" db="EMBL/GenBank/DDBJ databases">
        <authorList>
            <person name="Evans L.H."/>
            <person name="Alamgir A."/>
            <person name="Owens N."/>
            <person name="Weber N.D."/>
            <person name="Virtaneva K."/>
            <person name="Barbian K."/>
            <person name="Babar A."/>
            <person name="Rosenke K."/>
        </authorList>
    </citation>
    <scope>NUCLEOTIDE SEQUENCE</scope>
    <source>
        <strain evidence="2">86</strain>
    </source>
</reference>
<proteinExistence type="predicted"/>
<dbReference type="EMBL" id="FLUN01000001">
    <property type="protein sequence ID" value="SBW01395.1"/>
    <property type="molecule type" value="Genomic_DNA"/>
</dbReference>
<dbReference type="AlphaFoldDB" id="A0A212JQ00"/>
<dbReference type="Pfam" id="PF04304">
    <property type="entry name" value="DUF454"/>
    <property type="match status" value="1"/>
</dbReference>
<dbReference type="PANTHER" id="PTHR35813:SF1">
    <property type="entry name" value="INNER MEMBRANE PROTEIN YBAN"/>
    <property type="match status" value="1"/>
</dbReference>
<name>A0A212JQ00_9FIRM</name>
<evidence type="ECO:0000313" key="2">
    <source>
        <dbReference type="EMBL" id="SBW01395.1"/>
    </source>
</evidence>
<keyword evidence="1" id="KW-0472">Membrane</keyword>
<dbReference type="InterPro" id="IPR007401">
    <property type="entry name" value="DUF454"/>
</dbReference>
<dbReference type="GO" id="GO:0005886">
    <property type="term" value="C:plasma membrane"/>
    <property type="evidence" value="ECO:0007669"/>
    <property type="project" value="TreeGrafter"/>
</dbReference>
<evidence type="ECO:0000256" key="1">
    <source>
        <dbReference type="SAM" id="Phobius"/>
    </source>
</evidence>
<dbReference type="PANTHER" id="PTHR35813">
    <property type="entry name" value="INNER MEMBRANE PROTEIN YBAN"/>
    <property type="match status" value="1"/>
</dbReference>
<feature type="transmembrane region" description="Helical" evidence="1">
    <location>
        <begin position="70"/>
        <end position="90"/>
    </location>
</feature>
<organism evidence="2">
    <name type="scientific">uncultured Eubacteriales bacterium</name>
    <dbReference type="NCBI Taxonomy" id="172733"/>
    <lineage>
        <taxon>Bacteria</taxon>
        <taxon>Bacillati</taxon>
        <taxon>Bacillota</taxon>
        <taxon>Clostridia</taxon>
        <taxon>Eubacteriales</taxon>
        <taxon>environmental samples</taxon>
    </lineage>
</organism>